<name>A0ABV3RUB3_9RHOB</name>
<evidence type="ECO:0000313" key="4">
    <source>
        <dbReference type="Proteomes" id="UP001556098"/>
    </source>
</evidence>
<reference evidence="3 4" key="1">
    <citation type="submission" date="2024-07" db="EMBL/GenBank/DDBJ databases">
        <title>Marimonas sp.nov., isolated from tidal-flat sediment.</title>
        <authorList>
            <person name="Jayan J.N."/>
            <person name="Lee S.S."/>
        </authorList>
    </citation>
    <scope>NUCLEOTIDE SEQUENCE [LARGE SCALE GENOMIC DNA]</scope>
    <source>
        <strain evidence="3 4">MJW-29</strain>
    </source>
</reference>
<sequence length="545" mass="56660">AEKTYGDEIVFNGTEFTALGLINGDALTTLSISSAGQSATAPVDVDGPYPIIAEGPVGTGLGNYDIRIIPGDLEINRAPLTITADNQEKPFGTEFVFSGTEFTVTGLLNEDGVDSATISSDGAAPDAPIGGAGFAILITNPDGQGLENYEITLINGIMVIAPGNLVITPNDLVKPYGTELTFGGTEFTVTGLAEGDRVERVTLTSAGAAATAQVANGPFPIIASEVVGAVGTDLDNYTLVFADGTLTVVRAPLTITADNQLKQEGQTFTFAGTEFAVTGLLNGDTVNSAVLTSAGAAAEASIEDSPFDILIGDLTGTGISNYDVDRVNGIFTVDNIVVPPEMNPTPPWIDTLPNPTDTITRSLFTSQNRADPVQESVQGTGGPQQSVGDAQNTLALVDASSTELELSVRSCGSPDQDFTNYMACLAESLDTYSNALDQIANDLPAGLENVSATIRTARDGVNAAAARAQRRLAAATSDAQRSAIRAEALAEARGAVQQAQREIRRAISLVRSDDPELQAVQRDTGARIIQAFDVIDSELARAVEL</sequence>
<feature type="domain" description="MBG" evidence="2">
    <location>
        <begin position="165"/>
        <end position="247"/>
    </location>
</feature>
<dbReference type="EMBL" id="JBFNXX010000042">
    <property type="protein sequence ID" value="MEW9922276.1"/>
    <property type="molecule type" value="Genomic_DNA"/>
</dbReference>
<feature type="domain" description="MBG" evidence="2">
    <location>
        <begin position="2"/>
        <end position="73"/>
    </location>
</feature>
<evidence type="ECO:0000313" key="3">
    <source>
        <dbReference type="EMBL" id="MEW9922276.1"/>
    </source>
</evidence>
<protein>
    <submittedName>
        <fullName evidence="3">MBG domain-containing protein</fullName>
    </submittedName>
</protein>
<evidence type="ECO:0000259" key="2">
    <source>
        <dbReference type="Pfam" id="PF18676"/>
    </source>
</evidence>
<feature type="non-terminal residue" evidence="3">
    <location>
        <position position="1"/>
    </location>
</feature>
<feature type="domain" description="MBG" evidence="2">
    <location>
        <begin position="253"/>
        <end position="332"/>
    </location>
</feature>
<evidence type="ECO:0000256" key="1">
    <source>
        <dbReference type="SAM" id="MobiDB-lite"/>
    </source>
</evidence>
<accession>A0ABV3RUB3</accession>
<dbReference type="RefSeq" id="WP_367879974.1">
    <property type="nucleotide sequence ID" value="NZ_JBFNXX010000042.1"/>
</dbReference>
<dbReference type="InterPro" id="IPR041286">
    <property type="entry name" value="MBG_2"/>
</dbReference>
<organism evidence="3 4">
    <name type="scientific">Sulfitobacter sediminis</name>
    <dbReference type="NCBI Taxonomy" id="3234186"/>
    <lineage>
        <taxon>Bacteria</taxon>
        <taxon>Pseudomonadati</taxon>
        <taxon>Pseudomonadota</taxon>
        <taxon>Alphaproteobacteria</taxon>
        <taxon>Rhodobacterales</taxon>
        <taxon>Roseobacteraceae</taxon>
        <taxon>Sulfitobacter</taxon>
    </lineage>
</organism>
<dbReference type="Pfam" id="PF18676">
    <property type="entry name" value="MBG_2"/>
    <property type="match status" value="4"/>
</dbReference>
<feature type="domain" description="MBG" evidence="2">
    <location>
        <begin position="80"/>
        <end position="158"/>
    </location>
</feature>
<proteinExistence type="predicted"/>
<dbReference type="Proteomes" id="UP001556098">
    <property type="component" value="Unassembled WGS sequence"/>
</dbReference>
<keyword evidence="4" id="KW-1185">Reference proteome</keyword>
<feature type="region of interest" description="Disordered" evidence="1">
    <location>
        <begin position="367"/>
        <end position="386"/>
    </location>
</feature>
<comment type="caution">
    <text evidence="3">The sequence shown here is derived from an EMBL/GenBank/DDBJ whole genome shotgun (WGS) entry which is preliminary data.</text>
</comment>
<gene>
    <name evidence="3" type="ORF">AB2B41_21980</name>
</gene>